<dbReference type="EMBL" id="CP114014">
    <property type="protein sequence ID" value="XAY06769.1"/>
    <property type="molecule type" value="Genomic_DNA"/>
</dbReference>
<organism evidence="2">
    <name type="scientific">Paraconexibacter sp. AEG42_29</name>
    <dbReference type="NCBI Taxonomy" id="2997339"/>
    <lineage>
        <taxon>Bacteria</taxon>
        <taxon>Bacillati</taxon>
        <taxon>Actinomycetota</taxon>
        <taxon>Thermoleophilia</taxon>
        <taxon>Solirubrobacterales</taxon>
        <taxon>Paraconexibacteraceae</taxon>
        <taxon>Paraconexibacter</taxon>
    </lineage>
</organism>
<proteinExistence type="predicted"/>
<feature type="domain" description="VOC" evidence="1">
    <location>
        <begin position="15"/>
        <end position="134"/>
    </location>
</feature>
<evidence type="ECO:0000259" key="1">
    <source>
        <dbReference type="PROSITE" id="PS51819"/>
    </source>
</evidence>
<sequence length="201" mass="22581">MSDISFDESRVRRPTLHHVNLKTLKLQELIDWYEKVIGSKVNFQWPGGAFVTNDEANHRIALISLPDFVDDPDKLTRTGMHHSAFEYEHIDDLLATFLRLKAEGILPGACLDHGLTLSFYYHDPDGNSVELQADNYGDWAASTEFIRTDPRFGENPIGSPVDPDAYLAARAGGMDVKELHERAYAGEYPPSGPFDIRLPLP</sequence>
<dbReference type="RefSeq" id="WP_354697987.1">
    <property type="nucleotide sequence ID" value="NZ_CP114014.1"/>
</dbReference>
<dbReference type="PROSITE" id="PS51819">
    <property type="entry name" value="VOC"/>
    <property type="match status" value="1"/>
</dbReference>
<reference evidence="2" key="1">
    <citation type="submission" date="2022-12" db="EMBL/GenBank/DDBJ databases">
        <title>Paraconexibacter alkalitolerans sp. nov. and Baekduia alba sp. nov., isolated from soil and emended description of the genera Paraconexibacter (Chun et al., 2020) and Baekduia (An et al., 2020).</title>
        <authorList>
            <person name="Vieira S."/>
            <person name="Huber K.J."/>
            <person name="Geppert A."/>
            <person name="Wolf J."/>
            <person name="Neumann-Schaal M."/>
            <person name="Muesken M."/>
            <person name="Overmann J."/>
        </authorList>
    </citation>
    <scope>NUCLEOTIDE SEQUENCE</scope>
    <source>
        <strain evidence="2">AEG42_29</strain>
    </source>
</reference>
<dbReference type="InterPro" id="IPR037523">
    <property type="entry name" value="VOC_core"/>
</dbReference>
<protein>
    <submittedName>
        <fullName evidence="2">Biphenyl-2,3-diol 1,2-dioxygenase 2</fullName>
        <ecNumber evidence="2">1.13.11.39</ecNumber>
    </submittedName>
</protein>
<name>A0AAU7AYQ6_9ACTN</name>
<dbReference type="GO" id="GO:0018583">
    <property type="term" value="F:biphenyl-2,3-diol 1,2-dioxygenase activity"/>
    <property type="evidence" value="ECO:0007669"/>
    <property type="project" value="UniProtKB-EC"/>
</dbReference>
<dbReference type="Pfam" id="PF00903">
    <property type="entry name" value="Glyoxalase"/>
    <property type="match status" value="1"/>
</dbReference>
<accession>A0AAU7AYQ6</accession>
<keyword evidence="2" id="KW-0560">Oxidoreductase</keyword>
<dbReference type="InterPro" id="IPR029068">
    <property type="entry name" value="Glyas_Bleomycin-R_OHBP_Dase"/>
</dbReference>
<dbReference type="EC" id="1.13.11.39" evidence="2"/>
<dbReference type="SUPFAM" id="SSF54593">
    <property type="entry name" value="Glyoxalase/Bleomycin resistance protein/Dihydroxybiphenyl dioxygenase"/>
    <property type="match status" value="1"/>
</dbReference>
<dbReference type="KEGG" id="parq:DSM112329_03647"/>
<dbReference type="Gene3D" id="3.10.180.10">
    <property type="entry name" value="2,3-Dihydroxybiphenyl 1,2-Dioxygenase, domain 1"/>
    <property type="match status" value="1"/>
</dbReference>
<gene>
    <name evidence="2" type="primary">bphC2</name>
    <name evidence="2" type="ORF">DSM112329_03647</name>
</gene>
<dbReference type="AlphaFoldDB" id="A0AAU7AYQ6"/>
<evidence type="ECO:0000313" key="2">
    <source>
        <dbReference type="EMBL" id="XAY06769.1"/>
    </source>
</evidence>
<dbReference type="InterPro" id="IPR004360">
    <property type="entry name" value="Glyas_Fos-R_dOase_dom"/>
</dbReference>